<dbReference type="InterPro" id="IPR016130">
    <property type="entry name" value="Tyr_Pase_AS"/>
</dbReference>
<keyword evidence="3" id="KW-1185">Reference proteome</keyword>
<dbReference type="PROSITE" id="PS50056">
    <property type="entry name" value="TYR_PHOSPHATASE_2"/>
    <property type="match status" value="1"/>
</dbReference>
<dbReference type="SUPFAM" id="SSF52799">
    <property type="entry name" value="(Phosphotyrosine protein) phosphatases II"/>
    <property type="match status" value="1"/>
</dbReference>
<feature type="domain" description="Tyrosine specific protein phosphatases" evidence="1">
    <location>
        <begin position="176"/>
        <end position="241"/>
    </location>
</feature>
<dbReference type="PANTHER" id="PTHR31126">
    <property type="entry name" value="TYROSINE-PROTEIN PHOSPHATASE"/>
    <property type="match status" value="1"/>
</dbReference>
<sequence>MAETITNPPFIGIYNFRDVGRVINSFDSHQTLDGSEVGKFNRLPRMKEGKLLRSGRLDEATTEDTQLMIDNYHLKTVIDLRTKSELLKRKEIFRDQGKECKETHWKRRWDTVKINFIGRKFEVNLLRQLRWWQALWFIVLMLFQQRMAAIRILGRNVMKPRGLVGLSKDSLRFCQDEILQTLEVYLDPQAYPVLVHCTQGKDRSGLIVMLILFILRIPLDLIKTDYVLSNQGLERVRESMIDEVLEIGMDEKYTQAPKAVVDEVWNFLEEGGGVDVYLDELGFGESKRQKVRDLLLE</sequence>
<dbReference type="Pfam" id="PF13350">
    <property type="entry name" value="Y_phosphatase3"/>
    <property type="match status" value="1"/>
</dbReference>
<reference evidence="2" key="1">
    <citation type="submission" date="2022-08" db="EMBL/GenBank/DDBJ databases">
        <title>A Global Phylogenomic Analysis of the Shiitake Genus Lentinula.</title>
        <authorList>
            <consortium name="DOE Joint Genome Institute"/>
            <person name="Sierra-Patev S."/>
            <person name="Min B."/>
            <person name="Naranjo-Ortiz M."/>
            <person name="Looney B."/>
            <person name="Konkel Z."/>
            <person name="Slot J.C."/>
            <person name="Sakamoto Y."/>
            <person name="Steenwyk J.L."/>
            <person name="Rokas A."/>
            <person name="Carro J."/>
            <person name="Camarero S."/>
            <person name="Ferreira P."/>
            <person name="Molpeceres G."/>
            <person name="Ruiz-Duenas F.J."/>
            <person name="Serrano A."/>
            <person name="Henrissat B."/>
            <person name="Drula E."/>
            <person name="Hughes K.W."/>
            <person name="Mata J.L."/>
            <person name="Ishikawa N.K."/>
            <person name="Vargas-Isla R."/>
            <person name="Ushijima S."/>
            <person name="Smith C.A."/>
            <person name="Ahrendt S."/>
            <person name="Andreopoulos W."/>
            <person name="He G."/>
            <person name="Labutti K."/>
            <person name="Lipzen A."/>
            <person name="Ng V."/>
            <person name="Riley R."/>
            <person name="Sandor L."/>
            <person name="Barry K."/>
            <person name="Martinez A.T."/>
            <person name="Xiao Y."/>
            <person name="Gibbons J.G."/>
            <person name="Terashima K."/>
            <person name="Grigoriev I.V."/>
            <person name="Hibbett D.S."/>
        </authorList>
    </citation>
    <scope>NUCLEOTIDE SEQUENCE</scope>
    <source>
        <strain evidence="2">JLM2183</strain>
    </source>
</reference>
<dbReference type="Gene3D" id="3.90.190.10">
    <property type="entry name" value="Protein tyrosine phosphatase superfamily"/>
    <property type="match status" value="1"/>
</dbReference>
<evidence type="ECO:0000259" key="1">
    <source>
        <dbReference type="PROSITE" id="PS50056"/>
    </source>
</evidence>
<dbReference type="EMBL" id="JAOTPV010000004">
    <property type="protein sequence ID" value="KAJ4483852.1"/>
    <property type="molecule type" value="Genomic_DNA"/>
</dbReference>
<dbReference type="AlphaFoldDB" id="A0A9W9AM51"/>
<name>A0A9W9AM51_9AGAR</name>
<proteinExistence type="predicted"/>
<gene>
    <name evidence="2" type="ORF">J3R30DRAFT_3285122</name>
</gene>
<evidence type="ECO:0000313" key="2">
    <source>
        <dbReference type="EMBL" id="KAJ4483852.1"/>
    </source>
</evidence>
<dbReference type="GO" id="GO:0004721">
    <property type="term" value="F:phosphoprotein phosphatase activity"/>
    <property type="evidence" value="ECO:0007669"/>
    <property type="project" value="InterPro"/>
</dbReference>
<organism evidence="2 3">
    <name type="scientific">Lentinula aciculospora</name>
    <dbReference type="NCBI Taxonomy" id="153920"/>
    <lineage>
        <taxon>Eukaryota</taxon>
        <taxon>Fungi</taxon>
        <taxon>Dikarya</taxon>
        <taxon>Basidiomycota</taxon>
        <taxon>Agaricomycotina</taxon>
        <taxon>Agaricomycetes</taxon>
        <taxon>Agaricomycetidae</taxon>
        <taxon>Agaricales</taxon>
        <taxon>Marasmiineae</taxon>
        <taxon>Omphalotaceae</taxon>
        <taxon>Lentinula</taxon>
    </lineage>
</organism>
<evidence type="ECO:0000313" key="3">
    <source>
        <dbReference type="Proteomes" id="UP001150266"/>
    </source>
</evidence>
<dbReference type="PROSITE" id="PS00383">
    <property type="entry name" value="TYR_PHOSPHATASE_1"/>
    <property type="match status" value="1"/>
</dbReference>
<protein>
    <submittedName>
        <fullName evidence="2">Protein-tyrosine phosphatase-like protein</fullName>
    </submittedName>
</protein>
<dbReference type="Proteomes" id="UP001150266">
    <property type="component" value="Unassembled WGS sequence"/>
</dbReference>
<dbReference type="InterPro" id="IPR029021">
    <property type="entry name" value="Prot-tyrosine_phosphatase-like"/>
</dbReference>
<comment type="caution">
    <text evidence="2">The sequence shown here is derived from an EMBL/GenBank/DDBJ whole genome shotgun (WGS) entry which is preliminary data.</text>
</comment>
<accession>A0A9W9AM51</accession>
<dbReference type="InterPro" id="IPR000387">
    <property type="entry name" value="Tyr_Pase_dom"/>
</dbReference>
<dbReference type="OrthoDB" id="9988524at2759"/>
<dbReference type="InterPro" id="IPR026893">
    <property type="entry name" value="Tyr/Ser_Pase_IphP-type"/>
</dbReference>
<dbReference type="PANTHER" id="PTHR31126:SF10">
    <property type="entry name" value="PROTEIN PHOSPHATASE, PUTATIVE (AFU_ORTHOLOGUE AFUA_6G06650)-RELATED"/>
    <property type="match status" value="1"/>
</dbReference>